<keyword evidence="8" id="KW-1185">Reference proteome</keyword>
<evidence type="ECO:0000256" key="6">
    <source>
        <dbReference type="SAM" id="Phobius"/>
    </source>
</evidence>
<dbReference type="GO" id="GO:0022857">
    <property type="term" value="F:transmembrane transporter activity"/>
    <property type="evidence" value="ECO:0007669"/>
    <property type="project" value="InterPro"/>
</dbReference>
<feature type="transmembrane region" description="Helical" evidence="6">
    <location>
        <begin position="203"/>
        <end position="225"/>
    </location>
</feature>
<keyword evidence="4 6" id="KW-0472">Membrane</keyword>
<feature type="transmembrane region" description="Helical" evidence="6">
    <location>
        <begin position="483"/>
        <end position="503"/>
    </location>
</feature>
<feature type="transmembrane region" description="Helical" evidence="6">
    <location>
        <begin position="173"/>
        <end position="197"/>
    </location>
</feature>
<feature type="transmembrane region" description="Helical" evidence="6">
    <location>
        <begin position="394"/>
        <end position="410"/>
    </location>
</feature>
<dbReference type="InterPro" id="IPR005828">
    <property type="entry name" value="MFS_sugar_transport-like"/>
</dbReference>
<accession>A0A8D2PRW7</accession>
<organism evidence="7 8">
    <name type="scientific">Zosterops lateralis melanops</name>
    <dbReference type="NCBI Taxonomy" id="1220523"/>
    <lineage>
        <taxon>Eukaryota</taxon>
        <taxon>Metazoa</taxon>
        <taxon>Chordata</taxon>
        <taxon>Craniata</taxon>
        <taxon>Vertebrata</taxon>
        <taxon>Euteleostomi</taxon>
        <taxon>Archelosauria</taxon>
        <taxon>Archosauria</taxon>
        <taxon>Dinosauria</taxon>
        <taxon>Saurischia</taxon>
        <taxon>Theropoda</taxon>
        <taxon>Coelurosauria</taxon>
        <taxon>Aves</taxon>
        <taxon>Neognathae</taxon>
        <taxon>Neoaves</taxon>
        <taxon>Telluraves</taxon>
        <taxon>Australaves</taxon>
        <taxon>Passeriformes</taxon>
        <taxon>Sylvioidea</taxon>
        <taxon>Zosteropidae</taxon>
        <taxon>Zosterops</taxon>
    </lineage>
</organism>
<dbReference type="SUPFAM" id="SSF103473">
    <property type="entry name" value="MFS general substrate transporter"/>
    <property type="match status" value="1"/>
</dbReference>
<dbReference type="PANTHER" id="PTHR24064">
    <property type="entry name" value="SOLUTE CARRIER FAMILY 22 MEMBER"/>
    <property type="match status" value="1"/>
</dbReference>
<sequence>ASLTYSLQDVHRHQCSLATEVLTMAEFGDLITAVGECGLYQKLLILLLSLPLLLNPFQMVGQVFLVVEVPYHCNTSWIRAVGPNLTEEEQLNLTLPRGADGEFEQCSMYSPVDWDLDSIVAYGLNDTEKCINGWVYPSEQPPSLLTEVCICCLMRQGHGNEGMGISWIGRRPVFLISILIQAVFGLAVAFSPHIYVFMALRCVVGAAVSGIMLEPLFFLLATEWVGVAYRTKALMNAHTAFAIGQMAVAGLSYGIRNWRLLEIAGSAPMVIPESPRWLVTKGRIEEAKKVLQKAAATNKRSLPPELLEQLKPEKEVKSGSFLDLFRKKHLLKVTLIMSCAWFADSIVYYGLSLSVTDFGLDIYLTQLAFGAVELPARLSCIFTLEWFGRKKMQSILLLLSGLICLILTGIPEGEPPQPATVITVLAIIGKFTSTAAFSTSYVYSAELFPTVLRQTGVGLSSTVARVAGILAPLIIPLGQYHHAIPMSIFGSIPVLVALLCILLPETRGVELTDDTGNDQPPDEVGTGNSEIKEEKKKSKNVNLSQRKTVKVREE</sequence>
<reference evidence="7" key="1">
    <citation type="submission" date="2025-08" db="UniProtKB">
        <authorList>
            <consortium name="Ensembl"/>
        </authorList>
    </citation>
    <scope>IDENTIFICATION</scope>
</reference>
<feature type="region of interest" description="Disordered" evidence="5">
    <location>
        <begin position="510"/>
        <end position="554"/>
    </location>
</feature>
<comment type="subcellular location">
    <subcellularLocation>
        <location evidence="1">Membrane</location>
        <topology evidence="1">Multi-pass membrane protein</topology>
    </subcellularLocation>
</comment>
<feature type="transmembrane region" description="Helical" evidence="6">
    <location>
        <begin position="422"/>
        <end position="443"/>
    </location>
</feature>
<feature type="transmembrane region" description="Helical" evidence="6">
    <location>
        <begin position="330"/>
        <end position="351"/>
    </location>
</feature>
<keyword evidence="3 6" id="KW-1133">Transmembrane helix</keyword>
<dbReference type="Gene3D" id="1.20.1250.20">
    <property type="entry name" value="MFS general substrate transporter like domains"/>
    <property type="match status" value="1"/>
</dbReference>
<dbReference type="Pfam" id="PF00083">
    <property type="entry name" value="Sugar_tr"/>
    <property type="match status" value="1"/>
</dbReference>
<feature type="transmembrane region" description="Helical" evidence="6">
    <location>
        <begin position="363"/>
        <end position="387"/>
    </location>
</feature>
<dbReference type="Ensembl" id="ENSZLMT00000018908.1">
    <property type="protein sequence ID" value="ENSZLMP00000018402.1"/>
    <property type="gene ID" value="ENSZLMG00000012716.1"/>
</dbReference>
<name>A0A8D2PRW7_ZOSLA</name>
<evidence type="ECO:0000256" key="4">
    <source>
        <dbReference type="ARBA" id="ARBA00023136"/>
    </source>
</evidence>
<feature type="transmembrane region" description="Helical" evidence="6">
    <location>
        <begin position="455"/>
        <end position="477"/>
    </location>
</feature>
<dbReference type="Proteomes" id="UP000694401">
    <property type="component" value="Unassembled WGS sequence"/>
</dbReference>
<protein>
    <submittedName>
        <fullName evidence="7">Solute carrier family 22 member 13</fullName>
    </submittedName>
</protein>
<dbReference type="InterPro" id="IPR036259">
    <property type="entry name" value="MFS_trans_sf"/>
</dbReference>
<dbReference type="AlphaFoldDB" id="A0A8D2PRW7"/>
<dbReference type="GO" id="GO:0016020">
    <property type="term" value="C:membrane"/>
    <property type="evidence" value="ECO:0007669"/>
    <property type="project" value="UniProtKB-SubCell"/>
</dbReference>
<proteinExistence type="predicted"/>
<evidence type="ECO:0000256" key="1">
    <source>
        <dbReference type="ARBA" id="ARBA00004141"/>
    </source>
</evidence>
<evidence type="ECO:0000313" key="8">
    <source>
        <dbReference type="Proteomes" id="UP000694401"/>
    </source>
</evidence>
<evidence type="ECO:0000313" key="7">
    <source>
        <dbReference type="Ensembl" id="ENSZLMP00000018402.1"/>
    </source>
</evidence>
<keyword evidence="2 6" id="KW-0812">Transmembrane</keyword>
<evidence type="ECO:0000256" key="5">
    <source>
        <dbReference type="SAM" id="MobiDB-lite"/>
    </source>
</evidence>
<evidence type="ECO:0000256" key="2">
    <source>
        <dbReference type="ARBA" id="ARBA00022692"/>
    </source>
</evidence>
<reference evidence="7" key="2">
    <citation type="submission" date="2025-09" db="UniProtKB">
        <authorList>
            <consortium name="Ensembl"/>
        </authorList>
    </citation>
    <scope>IDENTIFICATION</scope>
</reference>
<evidence type="ECO:0000256" key="3">
    <source>
        <dbReference type="ARBA" id="ARBA00022989"/>
    </source>
</evidence>